<gene>
    <name evidence="1" type="ORF">AWC02_01850</name>
</gene>
<proteinExistence type="predicted"/>
<dbReference type="RefSeq" id="WP_085126378.1">
    <property type="nucleotide sequence ID" value="NZ_LQOT01000007.1"/>
</dbReference>
<evidence type="ECO:0000313" key="1">
    <source>
        <dbReference type="EMBL" id="ORV53467.1"/>
    </source>
</evidence>
<reference evidence="1 2" key="1">
    <citation type="submission" date="2016-01" db="EMBL/GenBank/DDBJ databases">
        <title>The new phylogeny of the genus Mycobacterium.</title>
        <authorList>
            <person name="Tarcisio F."/>
            <person name="Conor M."/>
            <person name="Antonella G."/>
            <person name="Elisabetta G."/>
            <person name="Giulia F.S."/>
            <person name="Sara T."/>
            <person name="Anna F."/>
            <person name="Clotilde B."/>
            <person name="Roberto B."/>
            <person name="Veronica D.S."/>
            <person name="Fabio R."/>
            <person name="Monica P."/>
            <person name="Olivier J."/>
            <person name="Enrico T."/>
            <person name="Nicola S."/>
        </authorList>
    </citation>
    <scope>NUCLEOTIDE SEQUENCE [LARGE SCALE GENOMIC DNA]</scope>
    <source>
        <strain evidence="1 2">ATCC 27353</strain>
    </source>
</reference>
<comment type="caution">
    <text evidence="1">The sequence shown here is derived from an EMBL/GenBank/DDBJ whole genome shotgun (WGS) entry which is preliminary data.</text>
</comment>
<evidence type="ECO:0000313" key="2">
    <source>
        <dbReference type="Proteomes" id="UP000193465"/>
    </source>
</evidence>
<protein>
    <submittedName>
        <fullName evidence="1">Uncharacterized protein</fullName>
    </submittedName>
</protein>
<dbReference type="EMBL" id="LQOT01000007">
    <property type="protein sequence ID" value="ORV53467.1"/>
    <property type="molecule type" value="Genomic_DNA"/>
</dbReference>
<accession>A0A1X1U9G5</accession>
<dbReference type="Proteomes" id="UP000193465">
    <property type="component" value="Unassembled WGS sequence"/>
</dbReference>
<sequence>MLVSTPVAVNASGLANYDITLTADAQDLGDPFGVIQHIFEESEHQFSTGFEYVSLGELALGASQLAAGFANAFVYAPLAGALTVFDAAVGQDPVWLSVPDFYFLAFDLEDTFEQVDYMLGQAFDQIAQSFDEFAAGDFNLAAASLAYGFTNIFTDIPLQLLVGAVSLFDGFDDVDGFDLF</sequence>
<organism evidence="1 2">
    <name type="scientific">Mycolicibacter engbaekii</name>
    <dbReference type="NCBI Taxonomy" id="188915"/>
    <lineage>
        <taxon>Bacteria</taxon>
        <taxon>Bacillati</taxon>
        <taxon>Actinomycetota</taxon>
        <taxon>Actinomycetes</taxon>
        <taxon>Mycobacteriales</taxon>
        <taxon>Mycobacteriaceae</taxon>
        <taxon>Mycolicibacter</taxon>
    </lineage>
</organism>
<dbReference type="AlphaFoldDB" id="A0A1X1U9G5"/>
<keyword evidence="2" id="KW-1185">Reference proteome</keyword>
<name>A0A1X1U9G5_9MYCO</name>